<organism evidence="2 3">
    <name type="scientific">Miscanthus lutarioriparius</name>
    <dbReference type="NCBI Taxonomy" id="422564"/>
    <lineage>
        <taxon>Eukaryota</taxon>
        <taxon>Viridiplantae</taxon>
        <taxon>Streptophyta</taxon>
        <taxon>Embryophyta</taxon>
        <taxon>Tracheophyta</taxon>
        <taxon>Spermatophyta</taxon>
        <taxon>Magnoliopsida</taxon>
        <taxon>Liliopsida</taxon>
        <taxon>Poales</taxon>
        <taxon>Poaceae</taxon>
        <taxon>PACMAD clade</taxon>
        <taxon>Panicoideae</taxon>
        <taxon>Andropogonodae</taxon>
        <taxon>Andropogoneae</taxon>
        <taxon>Saccharinae</taxon>
        <taxon>Miscanthus</taxon>
    </lineage>
</organism>
<feature type="domain" description="Xrn1 helical" evidence="1">
    <location>
        <begin position="1"/>
        <end position="72"/>
    </location>
</feature>
<dbReference type="GO" id="GO:0004534">
    <property type="term" value="F:5'-3' RNA exonuclease activity"/>
    <property type="evidence" value="ECO:0007669"/>
    <property type="project" value="TreeGrafter"/>
</dbReference>
<dbReference type="EMBL" id="CAJGYO010000384">
    <property type="protein sequence ID" value="CAD6342079.1"/>
    <property type="molecule type" value="Genomic_DNA"/>
</dbReference>
<dbReference type="InterPro" id="IPR041412">
    <property type="entry name" value="Xrn1_helical"/>
</dbReference>
<dbReference type="AlphaFoldDB" id="A0A811SGZ1"/>
<keyword evidence="3" id="KW-1185">Reference proteome</keyword>
<dbReference type="PANTHER" id="PTHR12341:SF39">
    <property type="entry name" value="5'-3' EXORIBONUCLEASE"/>
    <property type="match status" value="1"/>
</dbReference>
<protein>
    <recommendedName>
        <fullName evidence="1">Xrn1 helical domain-containing protein</fullName>
    </recommendedName>
</protein>
<name>A0A811SGZ1_9POAL</name>
<sequence length="353" mass="40773">GAVDLLIEVYKTTFNKMEGYIINTDKVKDKHGAYLEVSRLEIFFHELSMYEEKIFLKRYELKQDLLLKTYHEMLREASESERSELRQKLDDLLFNEECPYDSAQKYLEGLCWVLQCYFADVPSWRWYYPFYVAPFVSDLKGLSRVEISFIVDKPLRPFDQLMAVLPMRSWCALPKCYNKIMGRKEFDYPRLEPDTEGKHFLWNGISEELLLSATKAVDKELTTHESRRNATRQEKIFLHRDSSSLPHNEVTEQTSDCSVQKLPIDSATSGIGGWIAPDDNDGFSDGFFHSPTTNLQDITSDQTISGTFFNPEAANPVPRLLGNVRVPDKAVTGADISKRPLWHTYPGSRPPRM</sequence>
<dbReference type="OrthoDB" id="372487at2759"/>
<accession>A0A811SGZ1</accession>
<dbReference type="Proteomes" id="UP000604825">
    <property type="component" value="Unassembled WGS sequence"/>
</dbReference>
<dbReference type="GO" id="GO:0005634">
    <property type="term" value="C:nucleus"/>
    <property type="evidence" value="ECO:0007669"/>
    <property type="project" value="TreeGrafter"/>
</dbReference>
<dbReference type="Pfam" id="PF17846">
    <property type="entry name" value="XRN_M"/>
    <property type="match status" value="2"/>
</dbReference>
<dbReference type="GO" id="GO:0000956">
    <property type="term" value="P:nuclear-transcribed mRNA catabolic process"/>
    <property type="evidence" value="ECO:0007669"/>
    <property type="project" value="TreeGrafter"/>
</dbReference>
<evidence type="ECO:0000313" key="3">
    <source>
        <dbReference type="Proteomes" id="UP000604825"/>
    </source>
</evidence>
<dbReference type="GO" id="GO:0003723">
    <property type="term" value="F:RNA binding"/>
    <property type="evidence" value="ECO:0007669"/>
    <property type="project" value="TreeGrafter"/>
</dbReference>
<reference evidence="2" key="1">
    <citation type="submission" date="2020-10" db="EMBL/GenBank/DDBJ databases">
        <authorList>
            <person name="Han B."/>
            <person name="Lu T."/>
            <person name="Zhao Q."/>
            <person name="Huang X."/>
            <person name="Zhao Y."/>
        </authorList>
    </citation>
    <scope>NUCLEOTIDE SEQUENCE</scope>
</reference>
<dbReference type="PANTHER" id="PTHR12341">
    <property type="entry name" value="5'-&gt;3' EXORIBONUCLEASE"/>
    <property type="match status" value="1"/>
</dbReference>
<comment type="caution">
    <text evidence="2">The sequence shown here is derived from an EMBL/GenBank/DDBJ whole genome shotgun (WGS) entry which is preliminary data.</text>
</comment>
<evidence type="ECO:0000259" key="1">
    <source>
        <dbReference type="Pfam" id="PF17846"/>
    </source>
</evidence>
<dbReference type="Gene3D" id="1.25.40.1050">
    <property type="match status" value="1"/>
</dbReference>
<feature type="domain" description="Xrn1 helical" evidence="1">
    <location>
        <begin position="102"/>
        <end position="336"/>
    </location>
</feature>
<evidence type="ECO:0000313" key="2">
    <source>
        <dbReference type="EMBL" id="CAD6342079.1"/>
    </source>
</evidence>
<dbReference type="InterPro" id="IPR027073">
    <property type="entry name" value="5_3_exoribonuclease"/>
</dbReference>
<proteinExistence type="predicted"/>
<feature type="non-terminal residue" evidence="2">
    <location>
        <position position="1"/>
    </location>
</feature>
<gene>
    <name evidence="2" type="ORF">NCGR_LOCUS66177</name>
</gene>